<name>A0A2P6R3Q1_ROSCH</name>
<organism evidence="2 3">
    <name type="scientific">Rosa chinensis</name>
    <name type="common">China rose</name>
    <dbReference type="NCBI Taxonomy" id="74649"/>
    <lineage>
        <taxon>Eukaryota</taxon>
        <taxon>Viridiplantae</taxon>
        <taxon>Streptophyta</taxon>
        <taxon>Embryophyta</taxon>
        <taxon>Tracheophyta</taxon>
        <taxon>Spermatophyta</taxon>
        <taxon>Magnoliopsida</taxon>
        <taxon>eudicotyledons</taxon>
        <taxon>Gunneridae</taxon>
        <taxon>Pentapetalae</taxon>
        <taxon>rosids</taxon>
        <taxon>fabids</taxon>
        <taxon>Rosales</taxon>
        <taxon>Rosaceae</taxon>
        <taxon>Rosoideae</taxon>
        <taxon>Rosoideae incertae sedis</taxon>
        <taxon>Rosa</taxon>
    </lineage>
</organism>
<dbReference type="AlphaFoldDB" id="A0A2P6R3Q1"/>
<keyword evidence="1" id="KW-1133">Transmembrane helix</keyword>
<sequence>MIKICMCLSSLIMNLLLSLLTFYQLQFTERNPSSTTLILRFFHGQRVAAKRGQL</sequence>
<evidence type="ECO:0000256" key="1">
    <source>
        <dbReference type="SAM" id="Phobius"/>
    </source>
</evidence>
<evidence type="ECO:0000313" key="3">
    <source>
        <dbReference type="Proteomes" id="UP000238479"/>
    </source>
</evidence>
<gene>
    <name evidence="2" type="ORF">RchiOBHm_Chr4g0442991</name>
</gene>
<dbReference type="Proteomes" id="UP000238479">
    <property type="component" value="Chromosome 4"/>
</dbReference>
<accession>A0A2P6R3Q1</accession>
<feature type="transmembrane region" description="Helical" evidence="1">
    <location>
        <begin position="7"/>
        <end position="25"/>
    </location>
</feature>
<evidence type="ECO:0000313" key="2">
    <source>
        <dbReference type="EMBL" id="PRQ41072.1"/>
    </source>
</evidence>
<reference evidence="2 3" key="1">
    <citation type="journal article" date="2018" name="Nat. Genet.">
        <title>The Rosa genome provides new insights in the design of modern roses.</title>
        <authorList>
            <person name="Bendahmane M."/>
        </authorList>
    </citation>
    <scope>NUCLEOTIDE SEQUENCE [LARGE SCALE GENOMIC DNA]</scope>
    <source>
        <strain evidence="3">cv. Old Blush</strain>
    </source>
</reference>
<dbReference type="EMBL" id="PDCK01000042">
    <property type="protein sequence ID" value="PRQ41072.1"/>
    <property type="molecule type" value="Genomic_DNA"/>
</dbReference>
<dbReference type="Gramene" id="PRQ41072">
    <property type="protein sequence ID" value="PRQ41072"/>
    <property type="gene ID" value="RchiOBHm_Chr4g0442991"/>
</dbReference>
<proteinExistence type="predicted"/>
<protein>
    <submittedName>
        <fullName evidence="2">Uncharacterized protein</fullName>
    </submittedName>
</protein>
<keyword evidence="1" id="KW-0472">Membrane</keyword>
<keyword evidence="3" id="KW-1185">Reference proteome</keyword>
<comment type="caution">
    <text evidence="2">The sequence shown here is derived from an EMBL/GenBank/DDBJ whole genome shotgun (WGS) entry which is preliminary data.</text>
</comment>
<keyword evidence="1" id="KW-0812">Transmembrane</keyword>